<evidence type="ECO:0000313" key="2">
    <source>
        <dbReference type="Proteomes" id="UP000004995"/>
    </source>
</evidence>
<name>K3XP96_SETIT</name>
<dbReference type="HOGENOM" id="CLU_3127836_0_0_1"/>
<reference evidence="1" key="2">
    <citation type="submission" date="2018-08" db="UniProtKB">
        <authorList>
            <consortium name="EnsemblPlants"/>
        </authorList>
    </citation>
    <scope>IDENTIFICATION</scope>
    <source>
        <strain evidence="1">Yugu1</strain>
    </source>
</reference>
<dbReference type="EMBL" id="AGNK02003369">
    <property type="status" value="NOT_ANNOTATED_CDS"/>
    <property type="molecule type" value="Genomic_DNA"/>
</dbReference>
<reference evidence="2" key="1">
    <citation type="journal article" date="2012" name="Nat. Biotechnol.">
        <title>Reference genome sequence of the model plant Setaria.</title>
        <authorList>
            <person name="Bennetzen J.L."/>
            <person name="Schmutz J."/>
            <person name="Wang H."/>
            <person name="Percifield R."/>
            <person name="Hawkins J."/>
            <person name="Pontaroli A.C."/>
            <person name="Estep M."/>
            <person name="Feng L."/>
            <person name="Vaughn J.N."/>
            <person name="Grimwood J."/>
            <person name="Jenkins J."/>
            <person name="Barry K."/>
            <person name="Lindquist E."/>
            <person name="Hellsten U."/>
            <person name="Deshpande S."/>
            <person name="Wang X."/>
            <person name="Wu X."/>
            <person name="Mitros T."/>
            <person name="Triplett J."/>
            <person name="Yang X."/>
            <person name="Ye C.Y."/>
            <person name="Mauro-Herrera M."/>
            <person name="Wang L."/>
            <person name="Li P."/>
            <person name="Sharma M."/>
            <person name="Sharma R."/>
            <person name="Ronald P.C."/>
            <person name="Panaud O."/>
            <person name="Kellogg E.A."/>
            <person name="Brutnell T.P."/>
            <person name="Doust A.N."/>
            <person name="Tuskan G.A."/>
            <person name="Rokhsar D."/>
            <person name="Devos K.M."/>
        </authorList>
    </citation>
    <scope>NUCLEOTIDE SEQUENCE [LARGE SCALE GENOMIC DNA]</scope>
    <source>
        <strain evidence="2">cv. Yugu1</strain>
    </source>
</reference>
<dbReference type="AlphaFoldDB" id="K3XP96"/>
<protein>
    <submittedName>
        <fullName evidence="1">Uncharacterized protein</fullName>
    </submittedName>
</protein>
<organism evidence="1 2">
    <name type="scientific">Setaria italica</name>
    <name type="common">Foxtail millet</name>
    <name type="synonym">Panicum italicum</name>
    <dbReference type="NCBI Taxonomy" id="4555"/>
    <lineage>
        <taxon>Eukaryota</taxon>
        <taxon>Viridiplantae</taxon>
        <taxon>Streptophyta</taxon>
        <taxon>Embryophyta</taxon>
        <taxon>Tracheophyta</taxon>
        <taxon>Spermatophyta</taxon>
        <taxon>Magnoliopsida</taxon>
        <taxon>Liliopsida</taxon>
        <taxon>Poales</taxon>
        <taxon>Poaceae</taxon>
        <taxon>PACMAD clade</taxon>
        <taxon>Panicoideae</taxon>
        <taxon>Panicodae</taxon>
        <taxon>Paniceae</taxon>
        <taxon>Cenchrinae</taxon>
        <taxon>Setaria</taxon>
    </lineage>
</organism>
<dbReference type="Gramene" id="KQL07722">
    <property type="protein sequence ID" value="KQL07722"/>
    <property type="gene ID" value="SETIT_003719mg"/>
</dbReference>
<sequence>MSRRKYHSYTGKYTTSNKYTLQAPKWSKQIQHNEQQASQNYIVPVPSPLF</sequence>
<dbReference type="InParanoid" id="K3XP96"/>
<accession>K3XP96</accession>
<dbReference type="Proteomes" id="UP000004995">
    <property type="component" value="Unassembled WGS sequence"/>
</dbReference>
<evidence type="ECO:0000313" key="1">
    <source>
        <dbReference type="EnsemblPlants" id="KQL07722"/>
    </source>
</evidence>
<keyword evidence="2" id="KW-1185">Reference proteome</keyword>
<proteinExistence type="predicted"/>
<dbReference type="EnsemblPlants" id="KQL07722">
    <property type="protein sequence ID" value="KQL07722"/>
    <property type="gene ID" value="SETIT_003719mg"/>
</dbReference>